<name>A0A0S6VS28_9BACT</name>
<dbReference type="Proteomes" id="UP000030700">
    <property type="component" value="Unassembled WGS sequence"/>
</dbReference>
<evidence type="ECO:0000259" key="2">
    <source>
        <dbReference type="PROSITE" id="PS51819"/>
    </source>
</evidence>
<protein>
    <submittedName>
        <fullName evidence="3">Lactoylglutathione lyase</fullName>
    </submittedName>
</protein>
<dbReference type="InterPro" id="IPR037523">
    <property type="entry name" value="VOC_core"/>
</dbReference>
<organism evidence="3">
    <name type="scientific">Candidatus Moduliflexus flocculans</name>
    <dbReference type="NCBI Taxonomy" id="1499966"/>
    <lineage>
        <taxon>Bacteria</taxon>
        <taxon>Candidatus Moduliflexota</taxon>
        <taxon>Candidatus Moduliflexia</taxon>
        <taxon>Candidatus Moduliflexales</taxon>
        <taxon>Candidatus Moduliflexaceae</taxon>
    </lineage>
</organism>
<reference evidence="3" key="1">
    <citation type="journal article" date="2015" name="PeerJ">
        <title>First genomic representation of candidate bacterial phylum KSB3 points to enhanced environmental sensing as a trigger of wastewater bulking.</title>
        <authorList>
            <person name="Sekiguchi Y."/>
            <person name="Ohashi A."/>
            <person name="Parks D.H."/>
            <person name="Yamauchi T."/>
            <person name="Tyson G.W."/>
            <person name="Hugenholtz P."/>
        </authorList>
    </citation>
    <scope>NUCLEOTIDE SEQUENCE [LARGE SCALE GENOMIC DNA]</scope>
</reference>
<dbReference type="PANTHER" id="PTHR43048">
    <property type="entry name" value="METHYLMALONYL-COA EPIMERASE"/>
    <property type="match status" value="1"/>
</dbReference>
<keyword evidence="4" id="KW-1185">Reference proteome</keyword>
<dbReference type="Pfam" id="PF00903">
    <property type="entry name" value="Glyoxalase"/>
    <property type="match status" value="1"/>
</dbReference>
<evidence type="ECO:0000313" key="3">
    <source>
        <dbReference type="EMBL" id="GAK50087.1"/>
    </source>
</evidence>
<dbReference type="EMBL" id="DF820455">
    <property type="protein sequence ID" value="GAK50087.1"/>
    <property type="molecule type" value="Genomic_DNA"/>
</dbReference>
<dbReference type="GO" id="GO:0046491">
    <property type="term" value="P:L-methylmalonyl-CoA metabolic process"/>
    <property type="evidence" value="ECO:0007669"/>
    <property type="project" value="TreeGrafter"/>
</dbReference>
<accession>A0A0S6VS28</accession>
<dbReference type="Gene3D" id="3.10.180.10">
    <property type="entry name" value="2,3-Dihydroxybiphenyl 1,2-Dioxygenase, domain 1"/>
    <property type="match status" value="1"/>
</dbReference>
<dbReference type="GO" id="GO:0046872">
    <property type="term" value="F:metal ion binding"/>
    <property type="evidence" value="ECO:0007669"/>
    <property type="project" value="UniProtKB-KW"/>
</dbReference>
<dbReference type="PANTHER" id="PTHR43048:SF3">
    <property type="entry name" value="METHYLMALONYL-COA EPIMERASE, MITOCHONDRIAL"/>
    <property type="match status" value="1"/>
</dbReference>
<dbReference type="HOGENOM" id="CLU_046006_8_5_0"/>
<dbReference type="SUPFAM" id="SSF54593">
    <property type="entry name" value="Glyoxalase/Bleomycin resistance protein/Dihydroxybiphenyl dioxygenase"/>
    <property type="match status" value="1"/>
</dbReference>
<dbReference type="InterPro" id="IPR051785">
    <property type="entry name" value="MMCE/EMCE_epimerase"/>
</dbReference>
<proteinExistence type="predicted"/>
<feature type="domain" description="VOC" evidence="2">
    <location>
        <begin position="57"/>
        <end position="177"/>
    </location>
</feature>
<gene>
    <name evidence="3" type="ORF">U14_01313</name>
</gene>
<dbReference type="STRING" id="1499966.U14_01313"/>
<keyword evidence="1" id="KW-0479">Metal-binding</keyword>
<dbReference type="PROSITE" id="PS51819">
    <property type="entry name" value="VOC"/>
    <property type="match status" value="1"/>
</dbReference>
<sequence>MIVPCFINRRKSTQTRKISNYLRTADEDGGGTKFPFIRQANRAVRWYVNSYKNYIMKFLWTASYVKNLDESIAFYSRLVGLQVVKRFPAGPGMEIAFMGNGADNETLVELIADRSKSAVNYSEFISLGFAVDSLDAMLETVKNHNIPVHSGPFETPSGLKFFCVKDPDGLNVQFFQQK</sequence>
<evidence type="ECO:0000256" key="1">
    <source>
        <dbReference type="ARBA" id="ARBA00022723"/>
    </source>
</evidence>
<evidence type="ECO:0000313" key="4">
    <source>
        <dbReference type="Proteomes" id="UP000030700"/>
    </source>
</evidence>
<dbReference type="CDD" id="cd06587">
    <property type="entry name" value="VOC"/>
    <property type="match status" value="1"/>
</dbReference>
<dbReference type="InterPro" id="IPR029068">
    <property type="entry name" value="Glyas_Bleomycin-R_OHBP_Dase"/>
</dbReference>
<keyword evidence="3" id="KW-0456">Lyase</keyword>
<dbReference type="AlphaFoldDB" id="A0A0S6VS28"/>
<dbReference type="InterPro" id="IPR004360">
    <property type="entry name" value="Glyas_Fos-R_dOase_dom"/>
</dbReference>
<dbReference type="GO" id="GO:0016829">
    <property type="term" value="F:lyase activity"/>
    <property type="evidence" value="ECO:0007669"/>
    <property type="project" value="UniProtKB-KW"/>
</dbReference>
<dbReference type="GO" id="GO:0004493">
    <property type="term" value="F:methylmalonyl-CoA epimerase activity"/>
    <property type="evidence" value="ECO:0007669"/>
    <property type="project" value="TreeGrafter"/>
</dbReference>